<comment type="similarity">
    <text evidence="1">Belongs to the UbiJ family.</text>
</comment>
<dbReference type="SUPFAM" id="SSF55718">
    <property type="entry name" value="SCP-like"/>
    <property type="match status" value="1"/>
</dbReference>
<dbReference type="STRING" id="1076937.SAMN04488120_10691"/>
<dbReference type="PANTHER" id="PTHR38693:SF1">
    <property type="entry name" value="UBIQUINONE BIOSYNTHESIS ACCESSORY FACTOR UBIJ"/>
    <property type="match status" value="1"/>
</dbReference>
<dbReference type="InterPro" id="IPR036527">
    <property type="entry name" value="SCP2_sterol-bd_dom_sf"/>
</dbReference>
<proteinExistence type="inferred from homology"/>
<gene>
    <name evidence="1" type="primary">ubiJ</name>
    <name evidence="4" type="ORF">SAMN04488120_10691</name>
</gene>
<sequence length="214" mass="23186">MTADEQRTPNAPPALLCAALEIALNRYLSLENTALAACAELSGRCIELRTYVPAWSFFIEFHGGGVRVGAEPVAPPDVRVSGALSNLLRLALATAQPGGETEIPRGLQIDGDVELLQRFSRILAGVGFDAEELAARVLGDAAAHRAVGGLRVLLDWGRRGLDTLGLDVAEYLREETGDLARAADVEEWMQAVERLRDDVARFEARLRRLETRAG</sequence>
<feature type="coiled-coil region" evidence="2">
    <location>
        <begin position="185"/>
        <end position="212"/>
    </location>
</feature>
<evidence type="ECO:0000313" key="5">
    <source>
        <dbReference type="Proteomes" id="UP000199771"/>
    </source>
</evidence>
<dbReference type="PANTHER" id="PTHR38693">
    <property type="entry name" value="UBIQUINONE BIOSYNTHESIS PROTEIN UBIJ"/>
    <property type="match status" value="1"/>
</dbReference>
<dbReference type="OrthoDB" id="9796077at2"/>
<reference evidence="4 5" key="1">
    <citation type="submission" date="2016-10" db="EMBL/GenBank/DDBJ databases">
        <authorList>
            <person name="de Groot N.N."/>
        </authorList>
    </citation>
    <scope>NUCLEOTIDE SEQUENCE [LARGE SCALE GENOMIC DNA]</scope>
    <source>
        <strain evidence="4 5">DSM 23609</strain>
    </source>
</reference>
<dbReference type="InterPro" id="IPR038989">
    <property type="entry name" value="UbiJ"/>
</dbReference>
<evidence type="ECO:0000256" key="1">
    <source>
        <dbReference type="HAMAP-Rule" id="MF_02215"/>
    </source>
</evidence>
<keyword evidence="4" id="KW-0830">Ubiquinone</keyword>
<keyword evidence="1" id="KW-0831">Ubiquinone biosynthesis</keyword>
<evidence type="ECO:0000313" key="4">
    <source>
        <dbReference type="EMBL" id="SFF51278.1"/>
    </source>
</evidence>
<evidence type="ECO:0000259" key="3">
    <source>
        <dbReference type="Pfam" id="PF02036"/>
    </source>
</evidence>
<dbReference type="UniPathway" id="UPA00232"/>
<dbReference type="GO" id="GO:0006744">
    <property type="term" value="P:ubiquinone biosynthetic process"/>
    <property type="evidence" value="ECO:0007669"/>
    <property type="project" value="UniProtKB-UniRule"/>
</dbReference>
<dbReference type="Proteomes" id="UP000199771">
    <property type="component" value="Unassembled WGS sequence"/>
</dbReference>
<organism evidence="4 5">
    <name type="scientific">Fontimonas thermophila</name>
    <dbReference type="NCBI Taxonomy" id="1076937"/>
    <lineage>
        <taxon>Bacteria</taxon>
        <taxon>Pseudomonadati</taxon>
        <taxon>Pseudomonadota</taxon>
        <taxon>Gammaproteobacteria</taxon>
        <taxon>Nevskiales</taxon>
        <taxon>Nevskiaceae</taxon>
        <taxon>Fontimonas</taxon>
    </lineage>
</organism>
<keyword evidence="5" id="KW-1185">Reference proteome</keyword>
<keyword evidence="2" id="KW-0175">Coiled coil</keyword>
<dbReference type="Pfam" id="PF02036">
    <property type="entry name" value="SCP2"/>
    <property type="match status" value="1"/>
</dbReference>
<dbReference type="HAMAP" id="MF_02215">
    <property type="entry name" value="UbiJ"/>
    <property type="match status" value="1"/>
</dbReference>
<comment type="function">
    <text evidence="1">Required for ubiquinone (coenzyme Q) biosynthesis. Binds hydrophobic ubiquinone biosynthetic intermediates via its SCP2 domain and is essential for the stability of the Ubi complex. May constitute a docking platform where Ubi enzymes assemble and access their SCP2-bound polyprenyl substrates.</text>
</comment>
<comment type="subcellular location">
    <subcellularLocation>
        <location evidence="1">Cytoplasm</location>
    </subcellularLocation>
</comment>
<feature type="domain" description="SCP2" evidence="3">
    <location>
        <begin position="24"/>
        <end position="123"/>
    </location>
</feature>
<dbReference type="GO" id="GO:0005737">
    <property type="term" value="C:cytoplasm"/>
    <property type="evidence" value="ECO:0007669"/>
    <property type="project" value="UniProtKB-SubCell"/>
</dbReference>
<accession>A0A1I2JB28</accession>
<name>A0A1I2JB28_9GAMM</name>
<comment type="pathway">
    <text evidence="1">Cofactor biosynthesis; ubiquinone biosynthesis.</text>
</comment>
<protein>
    <recommendedName>
        <fullName evidence="1">Ubiquinone biosynthesis accessory factor UbiJ</fullName>
    </recommendedName>
</protein>
<dbReference type="AlphaFoldDB" id="A0A1I2JB28"/>
<evidence type="ECO:0000256" key="2">
    <source>
        <dbReference type="SAM" id="Coils"/>
    </source>
</evidence>
<dbReference type="RefSeq" id="WP_091533521.1">
    <property type="nucleotide sequence ID" value="NZ_FOOC01000006.1"/>
</dbReference>
<dbReference type="InterPro" id="IPR003033">
    <property type="entry name" value="SCP2_sterol-bd_dom"/>
</dbReference>
<keyword evidence="1" id="KW-0963">Cytoplasm</keyword>
<dbReference type="EMBL" id="FOOC01000006">
    <property type="protein sequence ID" value="SFF51278.1"/>
    <property type="molecule type" value="Genomic_DNA"/>
</dbReference>